<dbReference type="Proteomes" id="UP000027456">
    <property type="component" value="Unassembled WGS sequence"/>
</dbReference>
<keyword evidence="1 3" id="KW-0853">WD repeat</keyword>
<dbReference type="OrthoDB" id="2687506at2759"/>
<keyword evidence="2" id="KW-0677">Repeat</keyword>
<comment type="caution">
    <text evidence="4">The sequence shown here is derived from an EMBL/GenBank/DDBJ whole genome shotgun (WGS) entry which is preliminary data.</text>
</comment>
<dbReference type="AlphaFoldDB" id="A0A074S4J4"/>
<proteinExistence type="predicted"/>
<dbReference type="PANTHER" id="PTHR22847:SF637">
    <property type="entry name" value="WD REPEAT DOMAIN 5B"/>
    <property type="match status" value="1"/>
</dbReference>
<dbReference type="CDD" id="cd00200">
    <property type="entry name" value="WD40"/>
    <property type="match status" value="1"/>
</dbReference>
<dbReference type="PRINTS" id="PR00320">
    <property type="entry name" value="GPROTEINBRPT"/>
</dbReference>
<feature type="repeat" description="WD" evidence="3">
    <location>
        <begin position="48"/>
        <end position="80"/>
    </location>
</feature>
<dbReference type="InterPro" id="IPR020472">
    <property type="entry name" value="WD40_PAC1"/>
</dbReference>
<evidence type="ECO:0000256" key="3">
    <source>
        <dbReference type="PROSITE-ProRule" id="PRU00221"/>
    </source>
</evidence>
<evidence type="ECO:0000313" key="4">
    <source>
        <dbReference type="EMBL" id="KEP45042.1"/>
    </source>
</evidence>
<gene>
    <name evidence="4" type="ORF">V565_325820</name>
</gene>
<feature type="non-terminal residue" evidence="4">
    <location>
        <position position="386"/>
    </location>
</feature>
<dbReference type="GO" id="GO:1990234">
    <property type="term" value="C:transferase complex"/>
    <property type="evidence" value="ECO:0007669"/>
    <property type="project" value="UniProtKB-ARBA"/>
</dbReference>
<dbReference type="InterPro" id="IPR015943">
    <property type="entry name" value="WD40/YVTN_repeat-like_dom_sf"/>
</dbReference>
<feature type="repeat" description="WD" evidence="3">
    <location>
        <begin position="312"/>
        <end position="343"/>
    </location>
</feature>
<dbReference type="PROSITE" id="PS50294">
    <property type="entry name" value="WD_REPEATS_REGION"/>
    <property type="match status" value="4"/>
</dbReference>
<protein>
    <submittedName>
        <fullName evidence="4">Putative WD40-repeat protein (Notchless protein), related protein</fullName>
    </submittedName>
</protein>
<dbReference type="PROSITE" id="PS50082">
    <property type="entry name" value="WD_REPEATS_2"/>
    <property type="match status" value="5"/>
</dbReference>
<dbReference type="EMBL" id="AZST01002327">
    <property type="protein sequence ID" value="KEP45042.1"/>
    <property type="molecule type" value="Genomic_DNA"/>
</dbReference>
<dbReference type="STRING" id="1423351.A0A074S4J4"/>
<dbReference type="Pfam" id="PF00400">
    <property type="entry name" value="WD40"/>
    <property type="match status" value="5"/>
</dbReference>
<dbReference type="InterPro" id="IPR036322">
    <property type="entry name" value="WD40_repeat_dom_sf"/>
</dbReference>
<feature type="repeat" description="WD" evidence="3">
    <location>
        <begin position="90"/>
        <end position="131"/>
    </location>
</feature>
<dbReference type="InterPro" id="IPR001680">
    <property type="entry name" value="WD40_rpt"/>
</dbReference>
<dbReference type="SMART" id="SM00320">
    <property type="entry name" value="WD40"/>
    <property type="match status" value="9"/>
</dbReference>
<evidence type="ECO:0000313" key="5">
    <source>
        <dbReference type="Proteomes" id="UP000027456"/>
    </source>
</evidence>
<dbReference type="SUPFAM" id="SSF50978">
    <property type="entry name" value="WD40 repeat-like"/>
    <property type="match status" value="1"/>
</dbReference>
<feature type="repeat" description="WD" evidence="3">
    <location>
        <begin position="261"/>
        <end position="302"/>
    </location>
</feature>
<dbReference type="InterPro" id="IPR019775">
    <property type="entry name" value="WD40_repeat_CS"/>
</dbReference>
<name>A0A074S4J4_9AGAM</name>
<feature type="repeat" description="WD" evidence="3">
    <location>
        <begin position="12"/>
        <end position="46"/>
    </location>
</feature>
<dbReference type="PANTHER" id="PTHR22847">
    <property type="entry name" value="WD40 REPEAT PROTEIN"/>
    <property type="match status" value="1"/>
</dbReference>
<accession>A0A074S4J4</accession>
<sequence>MALELLLRKIGIICIGYSPDGKYIVSGSEDRTVRVWDAQNGNMVLGPLNAHRDDITSVAFSPDGSRIISACKNGRVCTWDAREHYITPNLAASICRIYCTKFSSDGTRFVTGSEDGSICIWDAYTGEIVVGPVKAHTGQIVAVDFLNDRVVWGSDDGKICVCDARNGEVVLGPVPVGSTRVQVITYSLDGKLIATGSRRQVNMWNSENGSGVIGPLTDLDDVKLLRFSPDSTRVVGISGGSGSRIIVWDVADGRNVFNAPLYGHSDYVDSVSYSPNGALIASGSRDGSIIVLDAYNGKRALKPCDSAWGLCVGFSPDSTRLVSSGYDCPIQIWNVRTGEMVFEIPTEREDDIKSIAYSPDGTRILSLFNIGVVPVHIYDARSPDER</sequence>
<evidence type="ECO:0000256" key="2">
    <source>
        <dbReference type="ARBA" id="ARBA00022737"/>
    </source>
</evidence>
<reference evidence="4 5" key="1">
    <citation type="submission" date="2013-12" db="EMBL/GenBank/DDBJ databases">
        <authorList>
            <person name="Cubeta M."/>
            <person name="Pakala S."/>
            <person name="Fedorova N."/>
            <person name="Thomas E."/>
            <person name="Dean R."/>
            <person name="Jabaji S."/>
            <person name="Neate S."/>
            <person name="Toda T."/>
            <person name="Tavantzis S."/>
            <person name="Vilgalys R."/>
            <person name="Bharathan N."/>
            <person name="Pakala S."/>
            <person name="Losada L.S."/>
            <person name="Zafar N."/>
            <person name="Nierman W."/>
        </authorList>
    </citation>
    <scope>NUCLEOTIDE SEQUENCE [LARGE SCALE GENOMIC DNA]</scope>
    <source>
        <strain evidence="4 5">123E</strain>
    </source>
</reference>
<organism evidence="4 5">
    <name type="scientific">Rhizoctonia solani 123E</name>
    <dbReference type="NCBI Taxonomy" id="1423351"/>
    <lineage>
        <taxon>Eukaryota</taxon>
        <taxon>Fungi</taxon>
        <taxon>Dikarya</taxon>
        <taxon>Basidiomycota</taxon>
        <taxon>Agaricomycotina</taxon>
        <taxon>Agaricomycetes</taxon>
        <taxon>Cantharellales</taxon>
        <taxon>Ceratobasidiaceae</taxon>
        <taxon>Rhizoctonia</taxon>
    </lineage>
</organism>
<dbReference type="PROSITE" id="PS00678">
    <property type="entry name" value="WD_REPEATS_1"/>
    <property type="match status" value="1"/>
</dbReference>
<dbReference type="Gene3D" id="2.130.10.10">
    <property type="entry name" value="YVTN repeat-like/Quinoprotein amine dehydrogenase"/>
    <property type="match status" value="4"/>
</dbReference>
<keyword evidence="5" id="KW-1185">Reference proteome</keyword>
<evidence type="ECO:0000256" key="1">
    <source>
        <dbReference type="ARBA" id="ARBA00022574"/>
    </source>
</evidence>
<dbReference type="HOGENOM" id="CLU_000288_57_32_1"/>